<sequence length="146" mass="15834">MSTPDEPGEYRPRHAKPEDERRAERERPSTSYSLRDEPTADASRAERSTQSGRPEVAYRGLPPDVGSTGGETDKQPWSTAGFVLAVIALLLFPIIFGALGIACGLYGHTRGERLGYWSAVAALTALLAGLAIRVFFFDADLIPAQN</sequence>
<evidence type="ECO:0000313" key="3">
    <source>
        <dbReference type="EMBL" id="PWV72267.1"/>
    </source>
</evidence>
<dbReference type="EMBL" id="QGTL01000009">
    <property type="protein sequence ID" value="PWV72267.1"/>
    <property type="molecule type" value="Genomic_DNA"/>
</dbReference>
<keyword evidence="2" id="KW-0812">Transmembrane</keyword>
<feature type="compositionally biased region" description="Basic and acidic residues" evidence="1">
    <location>
        <begin position="8"/>
        <end position="47"/>
    </location>
</feature>
<dbReference type="Proteomes" id="UP000246410">
    <property type="component" value="Unassembled WGS sequence"/>
</dbReference>
<comment type="caution">
    <text evidence="3">The sequence shown here is derived from an EMBL/GenBank/DDBJ whole genome shotgun (WGS) entry which is preliminary data.</text>
</comment>
<protein>
    <recommendedName>
        <fullName evidence="5">DUF4190 domain-containing protein</fullName>
    </recommendedName>
</protein>
<dbReference type="RefSeq" id="WP_110039786.1">
    <property type="nucleotide sequence ID" value="NZ_QGTL01000009.1"/>
</dbReference>
<evidence type="ECO:0000256" key="2">
    <source>
        <dbReference type="SAM" id="Phobius"/>
    </source>
</evidence>
<accession>A0A317NBX6</accession>
<feature type="transmembrane region" description="Helical" evidence="2">
    <location>
        <begin position="82"/>
        <end position="107"/>
    </location>
</feature>
<keyword evidence="4" id="KW-1185">Reference proteome</keyword>
<feature type="region of interest" description="Disordered" evidence="1">
    <location>
        <begin position="1"/>
        <end position="73"/>
    </location>
</feature>
<reference evidence="3 4" key="1">
    <citation type="submission" date="2018-05" db="EMBL/GenBank/DDBJ databases">
        <title>Genomic Encyclopedia of Type Strains, Phase IV (KMG-IV): sequencing the most valuable type-strain genomes for metagenomic binning, comparative biology and taxonomic classification.</title>
        <authorList>
            <person name="Goeker M."/>
        </authorList>
    </citation>
    <scope>NUCLEOTIDE SEQUENCE [LARGE SCALE GENOMIC DNA]</scope>
    <source>
        <strain evidence="3 4">DSM 44717</strain>
    </source>
</reference>
<organism evidence="3 4">
    <name type="scientific">Nocardia neocaledoniensis</name>
    <dbReference type="NCBI Taxonomy" id="236511"/>
    <lineage>
        <taxon>Bacteria</taxon>
        <taxon>Bacillati</taxon>
        <taxon>Actinomycetota</taxon>
        <taxon>Actinomycetes</taxon>
        <taxon>Mycobacteriales</taxon>
        <taxon>Nocardiaceae</taxon>
        <taxon>Nocardia</taxon>
    </lineage>
</organism>
<proteinExistence type="predicted"/>
<evidence type="ECO:0008006" key="5">
    <source>
        <dbReference type="Google" id="ProtNLM"/>
    </source>
</evidence>
<keyword evidence="2" id="KW-0472">Membrane</keyword>
<evidence type="ECO:0000256" key="1">
    <source>
        <dbReference type="SAM" id="MobiDB-lite"/>
    </source>
</evidence>
<feature type="transmembrane region" description="Helical" evidence="2">
    <location>
        <begin position="114"/>
        <end position="136"/>
    </location>
</feature>
<evidence type="ECO:0000313" key="4">
    <source>
        <dbReference type="Proteomes" id="UP000246410"/>
    </source>
</evidence>
<keyword evidence="2" id="KW-1133">Transmembrane helix</keyword>
<dbReference type="AlphaFoldDB" id="A0A317NBX6"/>
<gene>
    <name evidence="3" type="ORF">DFR69_109183</name>
</gene>
<name>A0A317NBX6_9NOCA</name>